<evidence type="ECO:0000313" key="1">
    <source>
        <dbReference type="EMBL" id="MFC3449592.1"/>
    </source>
</evidence>
<reference evidence="2" key="1">
    <citation type="journal article" date="2019" name="Int. J. Syst. Evol. Microbiol.">
        <title>The Global Catalogue of Microorganisms (GCM) 10K type strain sequencing project: providing services to taxonomists for standard genome sequencing and annotation.</title>
        <authorList>
            <consortium name="The Broad Institute Genomics Platform"/>
            <consortium name="The Broad Institute Genome Sequencing Center for Infectious Disease"/>
            <person name="Wu L."/>
            <person name="Ma J."/>
        </authorList>
    </citation>
    <scope>NUCLEOTIDE SEQUENCE [LARGE SCALE GENOMIC DNA]</scope>
    <source>
        <strain evidence="2">CGMCC 4.7676</strain>
    </source>
</reference>
<comment type="caution">
    <text evidence="1">The sequence shown here is derived from an EMBL/GenBank/DDBJ whole genome shotgun (WGS) entry which is preliminary data.</text>
</comment>
<proteinExistence type="predicted"/>
<dbReference type="PANTHER" id="PTHR34853">
    <property type="match status" value="1"/>
</dbReference>
<dbReference type="Pfam" id="PF03583">
    <property type="entry name" value="LIP"/>
    <property type="match status" value="1"/>
</dbReference>
<dbReference type="EMBL" id="JBHRWK010000014">
    <property type="protein sequence ID" value="MFC3449592.1"/>
    <property type="molecule type" value="Genomic_DNA"/>
</dbReference>
<dbReference type="RefSeq" id="WP_378238292.1">
    <property type="nucleotide sequence ID" value="NZ_JBHRWK010000014.1"/>
</dbReference>
<dbReference type="InterPro" id="IPR029058">
    <property type="entry name" value="AB_hydrolase_fold"/>
</dbReference>
<evidence type="ECO:0000313" key="2">
    <source>
        <dbReference type="Proteomes" id="UP001595645"/>
    </source>
</evidence>
<name>A0ABV7NTW1_9PSEU</name>
<dbReference type="InterPro" id="IPR005152">
    <property type="entry name" value="Lipase_secreted"/>
</dbReference>
<accession>A0ABV7NTW1</accession>
<keyword evidence="2" id="KW-1185">Reference proteome</keyword>
<dbReference type="PANTHER" id="PTHR34853:SF1">
    <property type="entry name" value="LIPASE 5"/>
    <property type="match status" value="1"/>
</dbReference>
<sequence length="115" mass="12003">MGIAANRVGTLKPAAPVLVEHTPNDDVIPSSIGKQLGKDWCAKGADVRFQDIPSFSPVFSHVLVITAAQGNAANWLAERFAGKPTAGNCGRFQGRRPSGPATTCLATTDIVEGCL</sequence>
<gene>
    <name evidence="1" type="ORF">ACFOSH_09135</name>
</gene>
<organism evidence="1 2">
    <name type="scientific">Amycolatopsis speibonae</name>
    <dbReference type="NCBI Taxonomy" id="1450224"/>
    <lineage>
        <taxon>Bacteria</taxon>
        <taxon>Bacillati</taxon>
        <taxon>Actinomycetota</taxon>
        <taxon>Actinomycetes</taxon>
        <taxon>Pseudonocardiales</taxon>
        <taxon>Pseudonocardiaceae</taxon>
        <taxon>Amycolatopsis</taxon>
    </lineage>
</organism>
<dbReference type="Gene3D" id="3.40.50.1820">
    <property type="entry name" value="alpha/beta hydrolase"/>
    <property type="match status" value="1"/>
</dbReference>
<dbReference type="Proteomes" id="UP001595645">
    <property type="component" value="Unassembled WGS sequence"/>
</dbReference>
<protein>
    <submittedName>
        <fullName evidence="1">Lipase family protein</fullName>
    </submittedName>
</protein>